<evidence type="ECO:0000313" key="3">
    <source>
        <dbReference type="Proteomes" id="UP000182725"/>
    </source>
</evidence>
<sequence>MGKVCLDTYVSLFLGVVLKKKQDCLDLNNYVMTDWWIDRHILAIVWSGGDRVKVRVASWAKFASTLMCRCSLV</sequence>
<reference evidence="2 3" key="1">
    <citation type="submission" date="2016-10" db="EMBL/GenBank/DDBJ databases">
        <authorList>
            <person name="de Groot N.N."/>
        </authorList>
    </citation>
    <scope>NUCLEOTIDE SEQUENCE [LARGE SCALE GENOMIC DNA]</scope>
    <source>
        <strain evidence="2 3">DSM 22274</strain>
    </source>
</reference>
<dbReference type="EMBL" id="FNTV01000002">
    <property type="protein sequence ID" value="SEF10322.1"/>
    <property type="molecule type" value="Genomic_DNA"/>
</dbReference>
<gene>
    <name evidence="1" type="ORF">SAMN04489740_3981</name>
    <name evidence="2" type="ORF">SAMN04489740_4373</name>
</gene>
<dbReference type="EMBL" id="FNTV01000002">
    <property type="protein sequence ID" value="SEF13422.1"/>
    <property type="molecule type" value="Genomic_DNA"/>
</dbReference>
<evidence type="ECO:0000313" key="2">
    <source>
        <dbReference type="EMBL" id="SEF13422.1"/>
    </source>
</evidence>
<name>A0A1H5PHM3_9MICC</name>
<dbReference type="AlphaFoldDB" id="A0A1H5PHM3"/>
<dbReference type="Proteomes" id="UP000182725">
    <property type="component" value="Unassembled WGS sequence"/>
</dbReference>
<evidence type="ECO:0000313" key="1">
    <source>
        <dbReference type="EMBL" id="SEF10322.1"/>
    </source>
</evidence>
<organism evidence="2 3">
    <name type="scientific">Arthrobacter alpinus</name>
    <dbReference type="NCBI Taxonomy" id="656366"/>
    <lineage>
        <taxon>Bacteria</taxon>
        <taxon>Bacillati</taxon>
        <taxon>Actinomycetota</taxon>
        <taxon>Actinomycetes</taxon>
        <taxon>Micrococcales</taxon>
        <taxon>Micrococcaceae</taxon>
        <taxon>Arthrobacter</taxon>
    </lineage>
</organism>
<accession>A0A1H5PHM3</accession>
<protein>
    <submittedName>
        <fullName evidence="2">Uncharacterized protein</fullName>
    </submittedName>
</protein>
<proteinExistence type="predicted"/>